<protein>
    <submittedName>
        <fullName evidence="3">DUF2157 domain-containing protein</fullName>
    </submittedName>
</protein>
<feature type="transmembrane region" description="Helical" evidence="1">
    <location>
        <begin position="130"/>
        <end position="147"/>
    </location>
</feature>
<dbReference type="AlphaFoldDB" id="A0A974WGR4"/>
<evidence type="ECO:0000259" key="2">
    <source>
        <dbReference type="Pfam" id="PF09925"/>
    </source>
</evidence>
<keyword evidence="1" id="KW-0472">Membrane</keyword>
<feature type="transmembrane region" description="Helical" evidence="1">
    <location>
        <begin position="184"/>
        <end position="205"/>
    </location>
</feature>
<feature type="transmembrane region" description="Helical" evidence="1">
    <location>
        <begin position="63"/>
        <end position="84"/>
    </location>
</feature>
<keyword evidence="1" id="KW-1133">Transmembrane helix</keyword>
<organism evidence="3 4">
    <name type="scientific">Fulvivirga lutea</name>
    <dbReference type="NCBI Taxonomy" id="2810512"/>
    <lineage>
        <taxon>Bacteria</taxon>
        <taxon>Pseudomonadati</taxon>
        <taxon>Bacteroidota</taxon>
        <taxon>Cytophagia</taxon>
        <taxon>Cytophagales</taxon>
        <taxon>Fulvivirgaceae</taxon>
        <taxon>Fulvivirga</taxon>
    </lineage>
</organism>
<feature type="transmembrane region" description="Helical" evidence="1">
    <location>
        <begin position="240"/>
        <end position="257"/>
    </location>
</feature>
<feature type="transmembrane region" description="Helical" evidence="1">
    <location>
        <begin position="104"/>
        <end position="124"/>
    </location>
</feature>
<evidence type="ECO:0000313" key="4">
    <source>
        <dbReference type="Proteomes" id="UP000662783"/>
    </source>
</evidence>
<proteinExistence type="predicted"/>
<dbReference type="Pfam" id="PF09925">
    <property type="entry name" value="DUF2157"/>
    <property type="match status" value="1"/>
</dbReference>
<name>A0A974WGR4_9BACT</name>
<dbReference type="Proteomes" id="UP000662783">
    <property type="component" value="Chromosome"/>
</dbReference>
<reference evidence="3" key="1">
    <citation type="submission" date="2021-02" db="EMBL/GenBank/DDBJ databases">
        <title>Fulvivirga sp. S481 isolated from sea water.</title>
        <authorList>
            <person name="Bae S.S."/>
            <person name="Baek K."/>
        </authorList>
    </citation>
    <scope>NUCLEOTIDE SEQUENCE</scope>
    <source>
        <strain evidence="3">S481</strain>
    </source>
</reference>
<dbReference type="EMBL" id="CP070608">
    <property type="protein sequence ID" value="QSE97388.1"/>
    <property type="molecule type" value="Genomic_DNA"/>
</dbReference>
<gene>
    <name evidence="3" type="ORF">JR347_17680</name>
</gene>
<dbReference type="RefSeq" id="WP_205721899.1">
    <property type="nucleotide sequence ID" value="NZ_CP070608.1"/>
</dbReference>
<sequence>MKRTLKYLLDQGFIDNDNFSKLNSFIEERPLSIFWHIRILLYLGVTLIATSFGILIYENIDTIGHLSIVSIIGLTSIACFVYAFKKVPEFSVEKIESSNPWFDYIVLLGTLLFLTFEGYLQFQYSIFGERYGLATLLPAIVLFGIAYRFDHLGVLSLGITLFCSWLGISLTPKSLFTENDFSTTSLVITGILLSVILIGAGYFTIRKGFKRHFHFTYYNFGLHLGAVAILAAGFNFNYGWSWMLLISPLILFAYWYAQTYKSFYFLLFGLGYAYIAVSYIVVEAFIGLDSDYIFSAYLLMAYFIGTSIYAIKFLRSSHKQMTEDAGV</sequence>
<accession>A0A974WGR4</accession>
<feature type="transmembrane region" description="Helical" evidence="1">
    <location>
        <begin position="217"/>
        <end position="234"/>
    </location>
</feature>
<feature type="transmembrane region" description="Helical" evidence="1">
    <location>
        <begin position="264"/>
        <end position="286"/>
    </location>
</feature>
<evidence type="ECO:0000313" key="3">
    <source>
        <dbReference type="EMBL" id="QSE97388.1"/>
    </source>
</evidence>
<dbReference type="KEGG" id="fuv:JR347_17680"/>
<keyword evidence="1" id="KW-0812">Transmembrane</keyword>
<feature type="transmembrane region" description="Helical" evidence="1">
    <location>
        <begin position="292"/>
        <end position="311"/>
    </location>
</feature>
<evidence type="ECO:0000256" key="1">
    <source>
        <dbReference type="SAM" id="Phobius"/>
    </source>
</evidence>
<feature type="transmembrane region" description="Helical" evidence="1">
    <location>
        <begin position="39"/>
        <end position="57"/>
    </location>
</feature>
<keyword evidence="4" id="KW-1185">Reference proteome</keyword>
<feature type="domain" description="DUF2157" evidence="2">
    <location>
        <begin position="8"/>
        <end position="151"/>
    </location>
</feature>
<feature type="transmembrane region" description="Helical" evidence="1">
    <location>
        <begin position="154"/>
        <end position="172"/>
    </location>
</feature>
<dbReference type="InterPro" id="IPR018677">
    <property type="entry name" value="DUF2157"/>
</dbReference>